<dbReference type="OrthoDB" id="9811597at2"/>
<sequence>MTHNDPDQAWFWTPQWQAGEAEASAEIAASGLTVYDDMGALFADMPAFRDALIGGTGQGKSVAPWIYLVEEAGLLVGGMPGQGKSAALRAGAVRDAVEGTEGGAGR</sequence>
<dbReference type="EMBL" id="MAXA01000091">
    <property type="protein sequence ID" value="OHV39702.1"/>
    <property type="molecule type" value="Genomic_DNA"/>
</dbReference>
<dbReference type="AlphaFoldDB" id="A0A1S1R314"/>
<evidence type="ECO:0000313" key="1">
    <source>
        <dbReference type="EMBL" id="OHV39702.1"/>
    </source>
</evidence>
<accession>A0A1S1R314</accession>
<evidence type="ECO:0000313" key="2">
    <source>
        <dbReference type="Proteomes" id="UP000179769"/>
    </source>
</evidence>
<gene>
    <name evidence="1" type="ORF">BBK14_13605</name>
</gene>
<dbReference type="RefSeq" id="WP_071061080.1">
    <property type="nucleotide sequence ID" value="NZ_MAXA01000091.1"/>
</dbReference>
<name>A0A1S1R314_9ACTN</name>
<organism evidence="1 2">
    <name type="scientific">Parafrankia soli</name>
    <dbReference type="NCBI Taxonomy" id="2599596"/>
    <lineage>
        <taxon>Bacteria</taxon>
        <taxon>Bacillati</taxon>
        <taxon>Actinomycetota</taxon>
        <taxon>Actinomycetes</taxon>
        <taxon>Frankiales</taxon>
        <taxon>Frankiaceae</taxon>
        <taxon>Parafrankia</taxon>
    </lineage>
</organism>
<reference evidence="2" key="1">
    <citation type="submission" date="2016-07" db="EMBL/GenBank/DDBJ databases">
        <title>Frankia sp. NRRL B-16219 Genome sequencing.</title>
        <authorList>
            <person name="Ghodhbane-Gtari F."/>
            <person name="Swanson E."/>
            <person name="Gueddou A."/>
            <person name="Louati M."/>
            <person name="Nouioui I."/>
            <person name="Hezbri K."/>
            <person name="Abebe-Akele F."/>
            <person name="Simpson S."/>
            <person name="Morris K."/>
            <person name="Thomas K."/>
            <person name="Gtari M."/>
            <person name="Tisa L.S."/>
        </authorList>
    </citation>
    <scope>NUCLEOTIDE SEQUENCE [LARGE SCALE GENOMIC DNA]</scope>
    <source>
        <strain evidence="2">NRRL B-16219</strain>
    </source>
</reference>
<keyword evidence="2" id="KW-1185">Reference proteome</keyword>
<comment type="caution">
    <text evidence="1">The sequence shown here is derived from an EMBL/GenBank/DDBJ whole genome shotgun (WGS) entry which is preliminary data.</text>
</comment>
<dbReference type="Proteomes" id="UP000179769">
    <property type="component" value="Unassembled WGS sequence"/>
</dbReference>
<proteinExistence type="predicted"/>
<protein>
    <submittedName>
        <fullName evidence="1">Uncharacterized protein</fullName>
    </submittedName>
</protein>